<dbReference type="InterPro" id="IPR035919">
    <property type="entry name" value="EAL_sf"/>
</dbReference>
<dbReference type="GO" id="GO:0007165">
    <property type="term" value="P:signal transduction"/>
    <property type="evidence" value="ECO:0007669"/>
    <property type="project" value="InterPro"/>
</dbReference>
<dbReference type="AlphaFoldDB" id="A0A4R2LGY3"/>
<dbReference type="SMART" id="SM00267">
    <property type="entry name" value="GGDEF"/>
    <property type="match status" value="1"/>
</dbReference>
<dbReference type="GO" id="GO:0071111">
    <property type="term" value="F:cyclic-guanylate-specific phosphodiesterase activity"/>
    <property type="evidence" value="ECO:0007669"/>
    <property type="project" value="UniProtKB-EC"/>
</dbReference>
<evidence type="ECO:0000313" key="8">
    <source>
        <dbReference type="Proteomes" id="UP000294980"/>
    </source>
</evidence>
<reference evidence="7 8" key="1">
    <citation type="submission" date="2019-03" db="EMBL/GenBank/DDBJ databases">
        <title>Genomic Encyclopedia of Type Strains, Phase IV (KMG-IV): sequencing the most valuable type-strain genomes for metagenomic binning, comparative biology and taxonomic classification.</title>
        <authorList>
            <person name="Goeker M."/>
        </authorList>
    </citation>
    <scope>NUCLEOTIDE SEQUENCE [LARGE SCALE GENOMIC DNA]</scope>
    <source>
        <strain evidence="7 8">DSM 23344</strain>
    </source>
</reference>
<dbReference type="SUPFAM" id="SSF55073">
    <property type="entry name" value="Nucleotide cyclase"/>
    <property type="match status" value="1"/>
</dbReference>
<dbReference type="OrthoDB" id="9813913at2"/>
<dbReference type="GO" id="GO:0016020">
    <property type="term" value="C:membrane"/>
    <property type="evidence" value="ECO:0007669"/>
    <property type="project" value="InterPro"/>
</dbReference>
<evidence type="ECO:0000256" key="3">
    <source>
        <dbReference type="SAM" id="Phobius"/>
    </source>
</evidence>
<dbReference type="Gene3D" id="3.30.70.270">
    <property type="match status" value="1"/>
</dbReference>
<feature type="domain" description="HAMP" evidence="5">
    <location>
        <begin position="232"/>
        <end position="284"/>
    </location>
</feature>
<dbReference type="NCBIfam" id="TIGR00254">
    <property type="entry name" value="GGDEF"/>
    <property type="match status" value="1"/>
</dbReference>
<dbReference type="EMBL" id="SLWX01000001">
    <property type="protein sequence ID" value="TCO78585.1"/>
    <property type="molecule type" value="Genomic_DNA"/>
</dbReference>
<dbReference type="PANTHER" id="PTHR44757">
    <property type="entry name" value="DIGUANYLATE CYCLASE DGCP"/>
    <property type="match status" value="1"/>
</dbReference>
<sequence length="789" mass="86597">MPLKRLTIAGKINTLITVLAVLAGLLVVLFTAQREYDYQRDELVLQVSAAVAGRPQLQAILYFNDEEQTDASLQQFMGISPAVKYAVLRNSVGEIIASRARSWVDINNLPRFSEARRDVSATDNSFSHWRSRSVDPAYASLARVTGGESMTSLAVPILSAINPTVRDLTRRDFGAALTDPGEARSLFVTGYLEVGIAGLALRAQTLPALASSAAIGLALVAFCLIVARITTRRITAPLGELARVADDIATGKQTELLKIRGSGEVRDIAAVLNSMISGMHREKTRMHTDNRLMSLKVNERTAQLSEREQELTLAVQQVSETQDRLRHLAYFDSLTSLPNRRLFTEQLTLLLRLAARSEQMVALLLLDLDNFKRVNDSLGHRVGDMLLREVSARLASSIRESDVLHRNAGNEPSQIDLARMGGDEFTVVLNQLEDLAGAELVASRLARKLSQPYTLDGQEVVITCSIGIAAVPLHAHDVEGLLRAAGAAMFNAKKEGRNRFLIFRDDMEGANLERLRLETDLRNAVSRGQLRLHYQPQIDVQTGSVTGAEALVRWQHPELGTVPPIRYIPLAEELGIIDEIGEWVLRQACRDLTELRSRGHELRQVSVNVSALQLSRDFVSVVADVLEKNRLAPDSLVLELTEGVMIDNDDGAMRNFTALRDLGVQLSIDDFGTGYSSLSYLTRLPLSELKIDRSFVQGLDQGTKGGELVRGIIAMANSLHLNLVVEGVETAEQLAFFSEQRVHAIQGYLFSAAVPVEQLQGLLSPGHFAARIDDIQAQDSGDAAGMEQA</sequence>
<dbReference type="SUPFAM" id="SSF141868">
    <property type="entry name" value="EAL domain-like"/>
    <property type="match status" value="1"/>
</dbReference>
<dbReference type="CDD" id="cd06225">
    <property type="entry name" value="HAMP"/>
    <property type="match status" value="1"/>
</dbReference>
<dbReference type="InterPro" id="IPR043128">
    <property type="entry name" value="Rev_trsase/Diguanyl_cyclase"/>
</dbReference>
<dbReference type="SMART" id="SM00052">
    <property type="entry name" value="EAL"/>
    <property type="match status" value="1"/>
</dbReference>
<dbReference type="PROSITE" id="PS50887">
    <property type="entry name" value="GGDEF"/>
    <property type="match status" value="1"/>
</dbReference>
<dbReference type="Proteomes" id="UP000294980">
    <property type="component" value="Unassembled WGS sequence"/>
</dbReference>
<dbReference type="Pfam" id="PF00990">
    <property type="entry name" value="GGDEF"/>
    <property type="match status" value="2"/>
</dbReference>
<name>A0A4R2LGY3_9GAMM</name>
<dbReference type="CDD" id="cd01948">
    <property type="entry name" value="EAL"/>
    <property type="match status" value="1"/>
</dbReference>
<evidence type="ECO:0000313" key="7">
    <source>
        <dbReference type="EMBL" id="TCO78585.1"/>
    </source>
</evidence>
<comment type="caution">
    <text evidence="7">The sequence shown here is derived from an EMBL/GenBank/DDBJ whole genome shotgun (WGS) entry which is preliminary data.</text>
</comment>
<accession>A0A4R2LGY3</accession>
<dbReference type="CDD" id="cd01949">
    <property type="entry name" value="GGDEF"/>
    <property type="match status" value="1"/>
</dbReference>
<keyword evidence="3" id="KW-0472">Membrane</keyword>
<evidence type="ECO:0000259" key="4">
    <source>
        <dbReference type="PROSITE" id="PS50883"/>
    </source>
</evidence>
<keyword evidence="3" id="KW-0812">Transmembrane</keyword>
<dbReference type="InterPro" id="IPR001633">
    <property type="entry name" value="EAL_dom"/>
</dbReference>
<evidence type="ECO:0000256" key="1">
    <source>
        <dbReference type="ARBA" id="ARBA00012282"/>
    </source>
</evidence>
<dbReference type="Pfam" id="PF00563">
    <property type="entry name" value="EAL"/>
    <property type="match status" value="1"/>
</dbReference>
<dbReference type="Gene3D" id="3.20.20.450">
    <property type="entry name" value="EAL domain"/>
    <property type="match status" value="1"/>
</dbReference>
<dbReference type="InterPro" id="IPR052155">
    <property type="entry name" value="Biofilm_reg_signaling"/>
</dbReference>
<feature type="domain" description="EAL" evidence="4">
    <location>
        <begin position="514"/>
        <end position="767"/>
    </location>
</feature>
<dbReference type="RefSeq" id="WP_117316831.1">
    <property type="nucleotide sequence ID" value="NZ_QQSW01000006.1"/>
</dbReference>
<dbReference type="PROSITE" id="PS50883">
    <property type="entry name" value="EAL"/>
    <property type="match status" value="1"/>
</dbReference>
<dbReference type="InterPro" id="IPR029787">
    <property type="entry name" value="Nucleotide_cyclase"/>
</dbReference>
<dbReference type="Gene3D" id="6.10.340.10">
    <property type="match status" value="1"/>
</dbReference>
<feature type="transmembrane region" description="Helical" evidence="3">
    <location>
        <begin position="12"/>
        <end position="32"/>
    </location>
</feature>
<feature type="domain" description="GGDEF" evidence="6">
    <location>
        <begin position="359"/>
        <end position="505"/>
    </location>
</feature>
<dbReference type="Pfam" id="PF00672">
    <property type="entry name" value="HAMP"/>
    <property type="match status" value="1"/>
</dbReference>
<evidence type="ECO:0000259" key="5">
    <source>
        <dbReference type="PROSITE" id="PS50885"/>
    </source>
</evidence>
<protein>
    <recommendedName>
        <fullName evidence="1">cyclic-guanylate-specific phosphodiesterase</fullName>
        <ecNumber evidence="1">3.1.4.52</ecNumber>
    </recommendedName>
</protein>
<dbReference type="InterPro" id="IPR003660">
    <property type="entry name" value="HAMP_dom"/>
</dbReference>
<evidence type="ECO:0000259" key="6">
    <source>
        <dbReference type="PROSITE" id="PS50887"/>
    </source>
</evidence>
<dbReference type="InterPro" id="IPR000160">
    <property type="entry name" value="GGDEF_dom"/>
</dbReference>
<keyword evidence="3" id="KW-1133">Transmembrane helix</keyword>
<dbReference type="EC" id="3.1.4.52" evidence="1"/>
<keyword evidence="2" id="KW-0973">c-di-GMP</keyword>
<evidence type="ECO:0000256" key="2">
    <source>
        <dbReference type="ARBA" id="ARBA00022636"/>
    </source>
</evidence>
<feature type="transmembrane region" description="Helical" evidence="3">
    <location>
        <begin position="206"/>
        <end position="227"/>
    </location>
</feature>
<organism evidence="7 8">
    <name type="scientific">Chromatocurvus halotolerans</name>
    <dbReference type="NCBI Taxonomy" id="1132028"/>
    <lineage>
        <taxon>Bacteria</taxon>
        <taxon>Pseudomonadati</taxon>
        <taxon>Pseudomonadota</taxon>
        <taxon>Gammaproteobacteria</taxon>
        <taxon>Cellvibrionales</taxon>
        <taxon>Halieaceae</taxon>
        <taxon>Chromatocurvus</taxon>
    </lineage>
</organism>
<dbReference type="PANTHER" id="PTHR44757:SF2">
    <property type="entry name" value="BIOFILM ARCHITECTURE MAINTENANCE PROTEIN MBAA"/>
    <property type="match status" value="1"/>
</dbReference>
<gene>
    <name evidence="7" type="ORF">EV688_101403</name>
</gene>
<keyword evidence="8" id="KW-1185">Reference proteome</keyword>
<dbReference type="PROSITE" id="PS50885">
    <property type="entry name" value="HAMP"/>
    <property type="match status" value="1"/>
</dbReference>
<dbReference type="FunFam" id="3.20.20.450:FF:000001">
    <property type="entry name" value="Cyclic di-GMP phosphodiesterase yahA"/>
    <property type="match status" value="1"/>
</dbReference>
<proteinExistence type="predicted"/>
<dbReference type="SMART" id="SM00304">
    <property type="entry name" value="HAMP"/>
    <property type="match status" value="1"/>
</dbReference>